<gene>
    <name evidence="1" type="ORF">BV22DRAFT_92448</name>
</gene>
<comment type="caution">
    <text evidence="1">The sequence shown here is derived from an EMBL/GenBank/DDBJ whole genome shotgun (WGS) entry which is preliminary data.</text>
</comment>
<accession>A0ACB8BWC4</accession>
<name>A0ACB8BWC4_9AGAM</name>
<evidence type="ECO:0000313" key="1">
    <source>
        <dbReference type="EMBL" id="KAH7929939.1"/>
    </source>
</evidence>
<dbReference type="EMBL" id="MU266336">
    <property type="protein sequence ID" value="KAH7929939.1"/>
    <property type="molecule type" value="Genomic_DNA"/>
</dbReference>
<dbReference type="Proteomes" id="UP000790709">
    <property type="component" value="Unassembled WGS sequence"/>
</dbReference>
<organism evidence="1 2">
    <name type="scientific">Leucogyrophana mollusca</name>
    <dbReference type="NCBI Taxonomy" id="85980"/>
    <lineage>
        <taxon>Eukaryota</taxon>
        <taxon>Fungi</taxon>
        <taxon>Dikarya</taxon>
        <taxon>Basidiomycota</taxon>
        <taxon>Agaricomycotina</taxon>
        <taxon>Agaricomycetes</taxon>
        <taxon>Agaricomycetidae</taxon>
        <taxon>Boletales</taxon>
        <taxon>Boletales incertae sedis</taxon>
        <taxon>Leucogyrophana</taxon>
    </lineage>
</organism>
<protein>
    <submittedName>
        <fullName evidence="1">Uncharacterized protein</fullName>
    </submittedName>
</protein>
<sequence length="422" mass="44329">MHPLYARFSTHAPLASNADCSRSSSTIKPAHSLSQEGAAVSRSTAAMRTHSVGISDALRPRPPHGQISDSLKDMDHGYSTSLLHDPASSPSISPPPLSTQHRRITPVKPSPQTYYTLSSEESAVVGQREDDFDLCSGNLGSLLCTKVVGGILSHFLPPGNSPSPGGSPPPESIKPPPPSQATSSTITSSTSVGGLPSSPTTTSFSPTTALSQGSEIASTASSGPSPSPPFAQPSRSLSQSSAFPSTSSSKPGYPAASASVSSDPSQSSRTTGMIVGVLAAVILVLVIIILLLLRYRRKKSTKLANLRDDAVRQSQTLSPGFISPLVYRPFATPDNRESITSSSFGQFAYGDYGTPAEFPIDEDASTLARRRREAILSTLHASCEECGRSGVPLDSTMEEKQPQFSGESVETSETWSAKWIAV</sequence>
<evidence type="ECO:0000313" key="2">
    <source>
        <dbReference type="Proteomes" id="UP000790709"/>
    </source>
</evidence>
<keyword evidence="2" id="KW-1185">Reference proteome</keyword>
<reference evidence="1" key="1">
    <citation type="journal article" date="2021" name="New Phytol.">
        <title>Evolutionary innovations through gain and loss of genes in the ectomycorrhizal Boletales.</title>
        <authorList>
            <person name="Wu G."/>
            <person name="Miyauchi S."/>
            <person name="Morin E."/>
            <person name="Kuo A."/>
            <person name="Drula E."/>
            <person name="Varga T."/>
            <person name="Kohler A."/>
            <person name="Feng B."/>
            <person name="Cao Y."/>
            <person name="Lipzen A."/>
            <person name="Daum C."/>
            <person name="Hundley H."/>
            <person name="Pangilinan J."/>
            <person name="Johnson J."/>
            <person name="Barry K."/>
            <person name="LaButti K."/>
            <person name="Ng V."/>
            <person name="Ahrendt S."/>
            <person name="Min B."/>
            <person name="Choi I.G."/>
            <person name="Park H."/>
            <person name="Plett J.M."/>
            <person name="Magnuson J."/>
            <person name="Spatafora J.W."/>
            <person name="Nagy L.G."/>
            <person name="Henrissat B."/>
            <person name="Grigoriev I.V."/>
            <person name="Yang Z.L."/>
            <person name="Xu J."/>
            <person name="Martin F.M."/>
        </authorList>
    </citation>
    <scope>NUCLEOTIDE SEQUENCE</scope>
    <source>
        <strain evidence="1">KUC20120723A-06</strain>
    </source>
</reference>
<proteinExistence type="predicted"/>